<evidence type="ECO:0000259" key="15">
    <source>
        <dbReference type="PROSITE" id="PS50059"/>
    </source>
</evidence>
<dbReference type="STRING" id="1862672.BO225_09515"/>
<dbReference type="SUPFAM" id="SSF54534">
    <property type="entry name" value="FKBP-like"/>
    <property type="match status" value="1"/>
</dbReference>
<evidence type="ECO:0000256" key="10">
    <source>
        <dbReference type="ARBA" id="ARBA00024849"/>
    </source>
</evidence>
<protein>
    <recommendedName>
        <fullName evidence="4 12">Trigger factor</fullName>
        <shortName evidence="12">TF</shortName>
        <ecNumber evidence="3 12">5.2.1.8</ecNumber>
    </recommendedName>
    <alternativeName>
        <fullName evidence="11 12">PPIase</fullName>
    </alternativeName>
</protein>
<dbReference type="Proteomes" id="UP000186705">
    <property type="component" value="Unassembled WGS sequence"/>
</dbReference>
<name>A0A1U7NKS7_9FIRM</name>
<dbReference type="GO" id="GO:0044183">
    <property type="term" value="F:protein folding chaperone"/>
    <property type="evidence" value="ECO:0007669"/>
    <property type="project" value="TreeGrafter"/>
</dbReference>
<keyword evidence="8 12" id="KW-0413">Isomerase</keyword>
<dbReference type="GO" id="GO:0003755">
    <property type="term" value="F:peptidyl-prolyl cis-trans isomerase activity"/>
    <property type="evidence" value="ECO:0007669"/>
    <property type="project" value="UniProtKB-UniRule"/>
</dbReference>
<dbReference type="PANTHER" id="PTHR30560">
    <property type="entry name" value="TRIGGER FACTOR CHAPERONE AND PEPTIDYL-PROLYL CIS/TRANS ISOMERASE"/>
    <property type="match status" value="1"/>
</dbReference>
<comment type="catalytic activity">
    <reaction evidence="1 12 13">
        <text>[protein]-peptidylproline (omega=180) = [protein]-peptidylproline (omega=0)</text>
        <dbReference type="Rhea" id="RHEA:16237"/>
        <dbReference type="Rhea" id="RHEA-COMP:10747"/>
        <dbReference type="Rhea" id="RHEA-COMP:10748"/>
        <dbReference type="ChEBI" id="CHEBI:83833"/>
        <dbReference type="ChEBI" id="CHEBI:83834"/>
        <dbReference type="EC" id="5.2.1.8"/>
    </reaction>
</comment>
<keyword evidence="5 12" id="KW-0132">Cell division</keyword>
<dbReference type="InterPro" id="IPR008880">
    <property type="entry name" value="Trigger_fac_C"/>
</dbReference>
<comment type="function">
    <text evidence="10 12">Involved in protein export. Acts as a chaperone by maintaining the newly synthesized protein in an open conformation. Functions as a peptidyl-prolyl cis-trans isomerase.</text>
</comment>
<dbReference type="GO" id="GO:0043335">
    <property type="term" value="P:protein unfolding"/>
    <property type="evidence" value="ECO:0007669"/>
    <property type="project" value="TreeGrafter"/>
</dbReference>
<evidence type="ECO:0000256" key="1">
    <source>
        <dbReference type="ARBA" id="ARBA00000971"/>
    </source>
</evidence>
<evidence type="ECO:0000256" key="13">
    <source>
        <dbReference type="PROSITE-ProRule" id="PRU00277"/>
    </source>
</evidence>
<dbReference type="OrthoDB" id="9767721at2"/>
<evidence type="ECO:0000256" key="8">
    <source>
        <dbReference type="ARBA" id="ARBA00023235"/>
    </source>
</evidence>
<evidence type="ECO:0000256" key="5">
    <source>
        <dbReference type="ARBA" id="ARBA00022618"/>
    </source>
</evidence>
<dbReference type="EMBL" id="MPKA01000090">
    <property type="protein sequence ID" value="OLU45019.1"/>
    <property type="molecule type" value="Genomic_DNA"/>
</dbReference>
<keyword evidence="9 12" id="KW-0131">Cell cycle</keyword>
<dbReference type="GO" id="GO:0005737">
    <property type="term" value="C:cytoplasm"/>
    <property type="evidence" value="ECO:0007669"/>
    <property type="project" value="UniProtKB-SubCell"/>
</dbReference>
<organism evidence="16 17">
    <name type="scientific">Dubosiella newyorkensis</name>
    <dbReference type="NCBI Taxonomy" id="1862672"/>
    <lineage>
        <taxon>Bacteria</taxon>
        <taxon>Bacillati</taxon>
        <taxon>Bacillota</taxon>
        <taxon>Erysipelotrichia</taxon>
        <taxon>Erysipelotrichales</taxon>
        <taxon>Erysipelotrichaceae</taxon>
        <taxon>Dubosiella</taxon>
    </lineage>
</organism>
<evidence type="ECO:0000256" key="14">
    <source>
        <dbReference type="RuleBase" id="RU003914"/>
    </source>
</evidence>
<dbReference type="PIRSF" id="PIRSF003095">
    <property type="entry name" value="Trigger_factor"/>
    <property type="match status" value="1"/>
</dbReference>
<dbReference type="Pfam" id="PF00254">
    <property type="entry name" value="FKBP_C"/>
    <property type="match status" value="1"/>
</dbReference>
<evidence type="ECO:0000313" key="16">
    <source>
        <dbReference type="EMBL" id="OLU45019.1"/>
    </source>
</evidence>
<dbReference type="GO" id="GO:0051301">
    <property type="term" value="P:cell division"/>
    <property type="evidence" value="ECO:0007669"/>
    <property type="project" value="UniProtKB-KW"/>
</dbReference>
<dbReference type="GeneID" id="78276178"/>
<dbReference type="FunFam" id="3.10.50.40:FF:000001">
    <property type="entry name" value="Trigger factor"/>
    <property type="match status" value="1"/>
</dbReference>
<dbReference type="InterPro" id="IPR005215">
    <property type="entry name" value="Trig_fac"/>
</dbReference>
<dbReference type="Gene3D" id="1.10.3120.10">
    <property type="entry name" value="Trigger factor, C-terminal domain"/>
    <property type="match status" value="1"/>
</dbReference>
<dbReference type="Pfam" id="PF05698">
    <property type="entry name" value="Trigger_C"/>
    <property type="match status" value="1"/>
</dbReference>
<dbReference type="InterPro" id="IPR001179">
    <property type="entry name" value="PPIase_FKBP_dom"/>
</dbReference>
<accession>A0A1U7NKS7</accession>
<feature type="domain" description="PPIase FKBP-type" evidence="15">
    <location>
        <begin position="163"/>
        <end position="223"/>
    </location>
</feature>
<dbReference type="InterPro" id="IPR008881">
    <property type="entry name" value="Trigger_fac_ribosome-bd_bac"/>
</dbReference>
<dbReference type="InterPro" id="IPR046357">
    <property type="entry name" value="PPIase_dom_sf"/>
</dbReference>
<dbReference type="GO" id="GO:0051083">
    <property type="term" value="P:'de novo' cotranslational protein folding"/>
    <property type="evidence" value="ECO:0007669"/>
    <property type="project" value="TreeGrafter"/>
</dbReference>
<evidence type="ECO:0000256" key="6">
    <source>
        <dbReference type="ARBA" id="ARBA00023110"/>
    </source>
</evidence>
<dbReference type="SUPFAM" id="SSF102735">
    <property type="entry name" value="Trigger factor ribosome-binding domain"/>
    <property type="match status" value="1"/>
</dbReference>
<dbReference type="InterPro" id="IPR027304">
    <property type="entry name" value="Trigger_fact/SurA_dom_sf"/>
</dbReference>
<reference evidence="16 17" key="1">
    <citation type="submission" date="2016-11" db="EMBL/GenBank/DDBJ databases">
        <title>Description of two novel members of the family Erysipelotrichaceae: Ileibacterium lipovorans gen. nov., sp. nov. and Dubosiella newyorkensis, gen. nov., sp. nov.</title>
        <authorList>
            <person name="Cox L.M."/>
            <person name="Sohn J."/>
            <person name="Tyrrell K.L."/>
            <person name="Citron D.M."/>
            <person name="Lawson P.A."/>
            <person name="Patel N.B."/>
            <person name="Iizumi T."/>
            <person name="Perez-Perez G.I."/>
            <person name="Goldstein E.J."/>
            <person name="Blaser M.J."/>
        </authorList>
    </citation>
    <scope>NUCLEOTIDE SEQUENCE [LARGE SCALE GENOMIC DNA]</scope>
    <source>
        <strain evidence="16 17">NYU-BL-A4</strain>
    </source>
</reference>
<dbReference type="NCBIfam" id="TIGR00115">
    <property type="entry name" value="tig"/>
    <property type="match status" value="1"/>
</dbReference>
<evidence type="ECO:0000256" key="7">
    <source>
        <dbReference type="ARBA" id="ARBA00023186"/>
    </source>
</evidence>
<evidence type="ECO:0000256" key="9">
    <source>
        <dbReference type="ARBA" id="ARBA00023306"/>
    </source>
</evidence>
<gene>
    <name evidence="12" type="primary">tig</name>
    <name evidence="16" type="ORF">BO225_09515</name>
</gene>
<dbReference type="Gene3D" id="3.30.70.1050">
    <property type="entry name" value="Trigger factor ribosome-binding domain"/>
    <property type="match status" value="1"/>
</dbReference>
<evidence type="ECO:0000256" key="11">
    <source>
        <dbReference type="ARBA" id="ARBA00029986"/>
    </source>
</evidence>
<evidence type="ECO:0000256" key="3">
    <source>
        <dbReference type="ARBA" id="ARBA00013194"/>
    </source>
</evidence>
<dbReference type="PROSITE" id="PS50059">
    <property type="entry name" value="FKBP_PPIASE"/>
    <property type="match status" value="1"/>
</dbReference>
<evidence type="ECO:0000256" key="12">
    <source>
        <dbReference type="HAMAP-Rule" id="MF_00303"/>
    </source>
</evidence>
<evidence type="ECO:0000313" key="17">
    <source>
        <dbReference type="Proteomes" id="UP000186705"/>
    </source>
</evidence>
<dbReference type="InterPro" id="IPR036611">
    <property type="entry name" value="Trigger_fac_ribosome-bd_sf"/>
</dbReference>
<keyword evidence="12" id="KW-0963">Cytoplasm</keyword>
<dbReference type="InterPro" id="IPR037041">
    <property type="entry name" value="Trigger_fac_C_sf"/>
</dbReference>
<proteinExistence type="inferred from homology"/>
<comment type="domain">
    <text evidence="12">Consists of 3 domains; the N-terminus binds the ribosome, the middle domain has PPIase activity, while the C-terminus has intrinsic chaperone activity on its own.</text>
</comment>
<evidence type="ECO:0000256" key="4">
    <source>
        <dbReference type="ARBA" id="ARBA00016902"/>
    </source>
</evidence>
<dbReference type="AlphaFoldDB" id="A0A1U7NKS7"/>
<comment type="similarity">
    <text evidence="2 12 14">Belongs to the FKBP-type PPIase family. Tig subfamily.</text>
</comment>
<dbReference type="PANTHER" id="PTHR30560:SF3">
    <property type="entry name" value="TRIGGER FACTOR-LIKE PROTEIN TIG, CHLOROPLASTIC"/>
    <property type="match status" value="1"/>
</dbReference>
<comment type="subcellular location">
    <subcellularLocation>
        <location evidence="12">Cytoplasm</location>
    </subcellularLocation>
    <text evidence="12">About half TF is bound to the ribosome near the polypeptide exit tunnel while the other half is free in the cytoplasm.</text>
</comment>
<dbReference type="GO" id="GO:0043022">
    <property type="term" value="F:ribosome binding"/>
    <property type="evidence" value="ECO:0007669"/>
    <property type="project" value="TreeGrafter"/>
</dbReference>
<sequence>MKSNWTIDKNSTGVLSVTVDAEEWQKAQKKAFNKLKSGLTLKGFRKGQIPDAVAKKTIGSQHIQEAAIDEIANDALQAGIKEFDLDLVSRPILTVSKLGDDEAVLDFTCTVSPEVTLGDYTSIRIEKPEVSVSEEEVDAEVKHLQDRYADWVLREEGEPAQIGDQVTIDFVGEKDGIPFEGGAGNDYPLVLGSNTFIPGFEDQLVGIKSGEEKDIEVTFPVDYQAPDLAGQAVIFKVKAHDIKYKELPEINDELVKNLKRDGVETVEQYKEQARNALEEHKTKEADEKFTNEVLAAVVEQSSVEIPQVMIDQEVNKMYQQFEQRMQSSGFTAKQFLEATHQSEQDIKDQMKEEAAKRVKTTLVLEAIANNEHIEIPKEKIDEEYKLMSDMYQMPVEQIKAIIVPENIEYDLKQQQALDLLKKTAQSE</sequence>
<dbReference type="Gene3D" id="3.10.50.40">
    <property type="match status" value="1"/>
</dbReference>
<keyword evidence="6 12" id="KW-0697">Rotamase</keyword>
<evidence type="ECO:0000256" key="2">
    <source>
        <dbReference type="ARBA" id="ARBA00005464"/>
    </source>
</evidence>
<dbReference type="RefSeq" id="WP_076342024.1">
    <property type="nucleotide sequence ID" value="NZ_CAPDDE010000008.1"/>
</dbReference>
<dbReference type="SUPFAM" id="SSF109998">
    <property type="entry name" value="Triger factor/SurA peptide-binding domain-like"/>
    <property type="match status" value="1"/>
</dbReference>
<keyword evidence="7 12" id="KW-0143">Chaperone</keyword>
<dbReference type="HAMAP" id="MF_00303">
    <property type="entry name" value="Trigger_factor_Tig"/>
    <property type="match status" value="1"/>
</dbReference>
<dbReference type="EC" id="5.2.1.8" evidence="3 12"/>
<dbReference type="Pfam" id="PF05697">
    <property type="entry name" value="Trigger_N"/>
    <property type="match status" value="1"/>
</dbReference>
<comment type="caution">
    <text evidence="16">The sequence shown here is derived from an EMBL/GenBank/DDBJ whole genome shotgun (WGS) entry which is preliminary data.</text>
</comment>
<dbReference type="GO" id="GO:0015031">
    <property type="term" value="P:protein transport"/>
    <property type="evidence" value="ECO:0007669"/>
    <property type="project" value="UniProtKB-UniRule"/>
</dbReference>
<keyword evidence="17" id="KW-1185">Reference proteome</keyword>